<dbReference type="InterPro" id="IPR017972">
    <property type="entry name" value="Cyt_P450_CS"/>
</dbReference>
<evidence type="ECO:0000256" key="9">
    <source>
        <dbReference type="ARBA" id="ARBA00023136"/>
    </source>
</evidence>
<dbReference type="InterPro" id="IPR008069">
    <property type="entry name" value="Cyt_P450_E_grp-I_CYP2D-like"/>
</dbReference>
<dbReference type="PRINTS" id="PR01686">
    <property type="entry name" value="EP450ICYP2D"/>
</dbReference>
<evidence type="ECO:0000313" key="13">
    <source>
        <dbReference type="Proteomes" id="UP000186698"/>
    </source>
</evidence>
<feature type="transmembrane region" description="Helical" evidence="12">
    <location>
        <begin position="32"/>
        <end position="53"/>
    </location>
</feature>
<protein>
    <submittedName>
        <fullName evidence="14">Uncharacterized protein LOC379464 isoform X1</fullName>
    </submittedName>
</protein>
<dbReference type="Pfam" id="PF00067">
    <property type="entry name" value="p450"/>
    <property type="match status" value="1"/>
</dbReference>
<evidence type="ECO:0000256" key="1">
    <source>
        <dbReference type="ARBA" id="ARBA00001971"/>
    </source>
</evidence>
<evidence type="ECO:0000256" key="4">
    <source>
        <dbReference type="ARBA" id="ARBA00022617"/>
    </source>
</evidence>
<dbReference type="PRINTS" id="PR00463">
    <property type="entry name" value="EP450I"/>
</dbReference>
<organism evidence="13 14">
    <name type="scientific">Xenopus laevis</name>
    <name type="common">African clawed frog</name>
    <dbReference type="NCBI Taxonomy" id="8355"/>
    <lineage>
        <taxon>Eukaryota</taxon>
        <taxon>Metazoa</taxon>
        <taxon>Chordata</taxon>
        <taxon>Craniata</taxon>
        <taxon>Vertebrata</taxon>
        <taxon>Euteleostomi</taxon>
        <taxon>Amphibia</taxon>
        <taxon>Batrachia</taxon>
        <taxon>Anura</taxon>
        <taxon>Pipoidea</taxon>
        <taxon>Pipidae</taxon>
        <taxon>Xenopodinae</taxon>
        <taxon>Xenopus</taxon>
        <taxon>Xenopus</taxon>
    </lineage>
</organism>
<name>A0A8J0VH56_XENLA</name>
<dbReference type="RefSeq" id="XP_018121720.2">
    <property type="nucleotide sequence ID" value="XM_018266231.2"/>
</dbReference>
<dbReference type="GO" id="GO:0016712">
    <property type="term" value="F:oxidoreductase activity, acting on paired donors, with incorporation or reduction of molecular oxygen, reduced flavin or flavoprotein as one donor, and incorporation of one atom of oxygen"/>
    <property type="evidence" value="ECO:0000318"/>
    <property type="project" value="GO_Central"/>
</dbReference>
<dbReference type="Proteomes" id="UP000186698">
    <property type="component" value="Chromosome 6L"/>
</dbReference>
<keyword evidence="12" id="KW-1133">Transmembrane helix</keyword>
<evidence type="ECO:0000313" key="14">
    <source>
        <dbReference type="RefSeq" id="XP_018121720.2"/>
    </source>
</evidence>
<dbReference type="GO" id="GO:0008392">
    <property type="term" value="F:arachidonate epoxygenase activity"/>
    <property type="evidence" value="ECO:0000318"/>
    <property type="project" value="GO_Central"/>
</dbReference>
<proteinExistence type="inferred from homology"/>
<comment type="similarity">
    <text evidence="3 11">Belongs to the cytochrome P450 family.</text>
</comment>
<dbReference type="Gene3D" id="1.10.630.10">
    <property type="entry name" value="Cytochrome P450"/>
    <property type="match status" value="1"/>
</dbReference>
<dbReference type="InterPro" id="IPR050182">
    <property type="entry name" value="Cytochrome_P450_fam2"/>
</dbReference>
<dbReference type="PROSITE" id="PS00086">
    <property type="entry name" value="CYTOCHROME_P450"/>
    <property type="match status" value="1"/>
</dbReference>
<comment type="cofactor">
    <cofactor evidence="1 10">
        <name>heme</name>
        <dbReference type="ChEBI" id="CHEBI:30413"/>
    </cofactor>
</comment>
<evidence type="ECO:0000256" key="8">
    <source>
        <dbReference type="ARBA" id="ARBA00023033"/>
    </source>
</evidence>
<dbReference type="GO" id="GO:0006805">
    <property type="term" value="P:xenobiotic metabolic process"/>
    <property type="evidence" value="ECO:0000318"/>
    <property type="project" value="GO_Central"/>
</dbReference>
<dbReference type="InterPro" id="IPR002401">
    <property type="entry name" value="Cyt_P450_E_grp-I"/>
</dbReference>
<dbReference type="PANTHER" id="PTHR24300">
    <property type="entry name" value="CYTOCHROME P450 508A4-RELATED"/>
    <property type="match status" value="1"/>
</dbReference>
<keyword evidence="9 12" id="KW-0472">Membrane</keyword>
<keyword evidence="7 10" id="KW-0408">Iron</keyword>
<reference evidence="14" key="1">
    <citation type="submission" date="2025-08" db="UniProtKB">
        <authorList>
            <consortium name="RefSeq"/>
        </authorList>
    </citation>
    <scope>IDENTIFICATION</scope>
    <source>
        <strain evidence="14">J_2021</strain>
        <tissue evidence="14">Erythrocytes</tissue>
    </source>
</reference>
<dbReference type="AlphaFoldDB" id="A0A8J0VH56"/>
<keyword evidence="13" id="KW-1185">Reference proteome</keyword>
<dbReference type="PRINTS" id="PR00385">
    <property type="entry name" value="P450"/>
</dbReference>
<dbReference type="OrthoDB" id="2789670at2759"/>
<keyword evidence="12" id="KW-0812">Transmembrane</keyword>
<evidence type="ECO:0000256" key="7">
    <source>
        <dbReference type="ARBA" id="ARBA00023004"/>
    </source>
</evidence>
<dbReference type="SUPFAM" id="SSF48264">
    <property type="entry name" value="Cytochrome P450"/>
    <property type="match status" value="1"/>
</dbReference>
<keyword evidence="6 11" id="KW-0560">Oxidoreductase</keyword>
<evidence type="ECO:0000256" key="6">
    <source>
        <dbReference type="ARBA" id="ARBA00023002"/>
    </source>
</evidence>
<evidence type="ECO:0000256" key="3">
    <source>
        <dbReference type="ARBA" id="ARBA00010617"/>
    </source>
</evidence>
<sequence>MGCHSRVLGRQNRRCSWRKRNISQEKKRIMEIYSVLTLFFIFLLTLLFLSSLWRQQKRSHVLPPGPTPIPLLGTPSYLTRDGIIRYYPEFHKKYGTMFTLWQMTDPVVVLCGYDTVKDALINHAEQFSDRPVYPVVEKYTKGFTFMTANDHWREFRRYILTTLRNIGMGKQTLEEKCLKEAEQLVEAMAEKGGKPFNPSHLLGCAVSNIIGAVLFGQQLDYRDKKLLDLMTNTRKHVSNIMSMKHQICNMFPLLLKLPYLNQILVKNSLYLVAHVREQLDFHKQTLDTSTPRDFIDHFLLKIKEEFGKADSKFHELSLTTYISGLLVAGIDTTTSTLKFCVTLIAHLPHIQAKVQKEIDDVTGSQRPPGISDRPRMPYTNAVIHELQRHLDLAPAALFHALTEDTKFHGYTFPKGTRIIPYLSSVLFDPTQWETPHEFNPGHFLDEKGQFRAKPAFMAFSAGKRECLGVNLARMEIFLFFSALLQKFSFSSVSGAQMDMKSLRLNKDEMIKSYEIRAVPRSSQPT</sequence>
<dbReference type="GO" id="GO:0005737">
    <property type="term" value="C:cytoplasm"/>
    <property type="evidence" value="ECO:0000318"/>
    <property type="project" value="GO_Central"/>
</dbReference>
<dbReference type="FunFam" id="1.10.630.10:FF:000004">
    <property type="entry name" value="cytochrome P450 2D15 isoform X1"/>
    <property type="match status" value="1"/>
</dbReference>
<evidence type="ECO:0000256" key="10">
    <source>
        <dbReference type="PIRSR" id="PIRSR602401-1"/>
    </source>
</evidence>
<dbReference type="InterPro" id="IPR036396">
    <property type="entry name" value="Cyt_P450_sf"/>
</dbReference>
<dbReference type="InterPro" id="IPR001128">
    <property type="entry name" value="Cyt_P450"/>
</dbReference>
<dbReference type="GO" id="GO:0005506">
    <property type="term" value="F:iron ion binding"/>
    <property type="evidence" value="ECO:0007669"/>
    <property type="project" value="InterPro"/>
</dbReference>
<dbReference type="GeneID" id="379464"/>
<dbReference type="GO" id="GO:0019373">
    <property type="term" value="P:epoxygenase P450 pathway"/>
    <property type="evidence" value="ECO:0000318"/>
    <property type="project" value="GO_Central"/>
</dbReference>
<keyword evidence="8 11" id="KW-0503">Monooxygenase</keyword>
<evidence type="ECO:0000256" key="2">
    <source>
        <dbReference type="ARBA" id="ARBA00004370"/>
    </source>
</evidence>
<dbReference type="GO" id="GO:0016020">
    <property type="term" value="C:membrane"/>
    <property type="evidence" value="ECO:0007669"/>
    <property type="project" value="UniProtKB-SubCell"/>
</dbReference>
<feature type="binding site" description="axial binding residue" evidence="10">
    <location>
        <position position="466"/>
    </location>
    <ligand>
        <name>heme</name>
        <dbReference type="ChEBI" id="CHEBI:30413"/>
    </ligand>
    <ligandPart>
        <name>Fe</name>
        <dbReference type="ChEBI" id="CHEBI:18248"/>
    </ligandPart>
</feature>
<keyword evidence="5 10" id="KW-0479">Metal-binding</keyword>
<accession>A0A8J0VH56</accession>
<dbReference type="GO" id="GO:0020037">
    <property type="term" value="F:heme binding"/>
    <property type="evidence" value="ECO:0000318"/>
    <property type="project" value="GO_Central"/>
</dbReference>
<evidence type="ECO:0000256" key="11">
    <source>
        <dbReference type="RuleBase" id="RU000461"/>
    </source>
</evidence>
<comment type="subcellular location">
    <subcellularLocation>
        <location evidence="2">Membrane</location>
    </subcellularLocation>
</comment>
<evidence type="ECO:0000256" key="12">
    <source>
        <dbReference type="SAM" id="Phobius"/>
    </source>
</evidence>
<dbReference type="CTD" id="379464"/>
<evidence type="ECO:0000256" key="5">
    <source>
        <dbReference type="ARBA" id="ARBA00022723"/>
    </source>
</evidence>
<gene>
    <name evidence="14" type="primary">XB5798854.L</name>
    <name evidence="14" type="synonym">LOC100145084.L</name>
</gene>
<dbReference type="PANTHER" id="PTHR24300:SF383">
    <property type="entry name" value="LOC100145084 PROTEIN"/>
    <property type="match status" value="1"/>
</dbReference>
<keyword evidence="4 10" id="KW-0349">Heme</keyword>